<feature type="region of interest" description="Disordered" evidence="1">
    <location>
        <begin position="20"/>
        <end position="65"/>
    </location>
</feature>
<evidence type="ECO:0000313" key="2">
    <source>
        <dbReference type="Proteomes" id="UP000515121"/>
    </source>
</evidence>
<dbReference type="GeneID" id="111289598"/>
<dbReference type="KEGG" id="dzi:111289598"/>
<evidence type="ECO:0000256" key="1">
    <source>
        <dbReference type="SAM" id="MobiDB-lite"/>
    </source>
</evidence>
<dbReference type="PANTHER" id="PTHR33641">
    <property type="entry name" value="OS06G0133500 PROTEIN"/>
    <property type="match status" value="1"/>
</dbReference>
<accession>A0A6P5Y7R4</accession>
<protein>
    <submittedName>
        <fullName evidence="3">Uncharacterized protein LOC111289598</fullName>
    </submittedName>
</protein>
<dbReference type="OrthoDB" id="751010at2759"/>
<sequence>MMMSMFSSFEAIWADSHAQKLKLAASPTSSEESNPKKVSCEDGNKIETNKNSSPPSAAKKPQQQCLRPRLAPELDGVHCFETIIPY</sequence>
<keyword evidence="2" id="KW-1185">Reference proteome</keyword>
<gene>
    <name evidence="3" type="primary">LOC111289598</name>
</gene>
<dbReference type="Proteomes" id="UP000515121">
    <property type="component" value="Unplaced"/>
</dbReference>
<dbReference type="PANTHER" id="PTHR33641:SF16">
    <property type="entry name" value="AVR9_CF-9 RAPIDLY ELICITED PROTEIN"/>
    <property type="match status" value="1"/>
</dbReference>
<evidence type="ECO:0000313" key="3">
    <source>
        <dbReference type="RefSeq" id="XP_022736498.1"/>
    </source>
</evidence>
<feature type="compositionally biased region" description="Basic and acidic residues" evidence="1">
    <location>
        <begin position="33"/>
        <end position="48"/>
    </location>
</feature>
<dbReference type="RefSeq" id="XP_022736498.1">
    <property type="nucleotide sequence ID" value="XM_022880763.1"/>
</dbReference>
<name>A0A6P5Y7R4_DURZI</name>
<feature type="compositionally biased region" description="Polar residues" evidence="1">
    <location>
        <begin position="49"/>
        <end position="65"/>
    </location>
</feature>
<reference evidence="3" key="1">
    <citation type="submission" date="2025-08" db="UniProtKB">
        <authorList>
            <consortium name="RefSeq"/>
        </authorList>
    </citation>
    <scope>IDENTIFICATION</scope>
    <source>
        <tissue evidence="3">Fruit stalk</tissue>
    </source>
</reference>
<dbReference type="AlphaFoldDB" id="A0A6P5Y7R4"/>
<organism evidence="2 3">
    <name type="scientific">Durio zibethinus</name>
    <name type="common">Durian</name>
    <dbReference type="NCBI Taxonomy" id="66656"/>
    <lineage>
        <taxon>Eukaryota</taxon>
        <taxon>Viridiplantae</taxon>
        <taxon>Streptophyta</taxon>
        <taxon>Embryophyta</taxon>
        <taxon>Tracheophyta</taxon>
        <taxon>Spermatophyta</taxon>
        <taxon>Magnoliopsida</taxon>
        <taxon>eudicotyledons</taxon>
        <taxon>Gunneridae</taxon>
        <taxon>Pentapetalae</taxon>
        <taxon>rosids</taxon>
        <taxon>malvids</taxon>
        <taxon>Malvales</taxon>
        <taxon>Malvaceae</taxon>
        <taxon>Helicteroideae</taxon>
        <taxon>Durio</taxon>
    </lineage>
</organism>
<proteinExistence type="predicted"/>